<comment type="caution">
    <text evidence="2">The sequence shown here is derived from an EMBL/GenBank/DDBJ whole genome shotgun (WGS) entry which is preliminary data.</text>
</comment>
<name>A0A6A5GGJ1_CAERE</name>
<evidence type="ECO:0000313" key="2">
    <source>
        <dbReference type="EMBL" id="KAF1753874.1"/>
    </source>
</evidence>
<dbReference type="GeneID" id="9818043"/>
<dbReference type="EMBL" id="WUAV01000005">
    <property type="protein sequence ID" value="KAF1753874.1"/>
    <property type="molecule type" value="Genomic_DNA"/>
</dbReference>
<feature type="region of interest" description="Disordered" evidence="1">
    <location>
        <begin position="73"/>
        <end position="92"/>
    </location>
</feature>
<sequence>MKTVVVVLLLNPTPTTKMNQTNETNFDQLRHAHGKCDKDGKCDKKLEELHHGIGEGTHGGIDHTNKGNCDDRLGCHEDMEKRRESDVRNKEM</sequence>
<dbReference type="RefSeq" id="XP_053582489.1">
    <property type="nucleotide sequence ID" value="XM_053733576.1"/>
</dbReference>
<accession>A0A6A5GGJ1</accession>
<reference evidence="2 3" key="1">
    <citation type="submission" date="2019-12" db="EMBL/GenBank/DDBJ databases">
        <title>Chromosome-level assembly of the Caenorhabditis remanei genome.</title>
        <authorList>
            <person name="Teterina A.A."/>
            <person name="Willis J.H."/>
            <person name="Phillips P.C."/>
        </authorList>
    </citation>
    <scope>NUCLEOTIDE SEQUENCE [LARGE SCALE GENOMIC DNA]</scope>
    <source>
        <strain evidence="2 3">PX506</strain>
        <tissue evidence="2">Whole organism</tissue>
    </source>
</reference>
<proteinExistence type="predicted"/>
<evidence type="ECO:0000313" key="3">
    <source>
        <dbReference type="Proteomes" id="UP000483820"/>
    </source>
</evidence>
<gene>
    <name evidence="2" type="ORF">GCK72_020431</name>
</gene>
<dbReference type="Proteomes" id="UP000483820">
    <property type="component" value="Chromosome V"/>
</dbReference>
<protein>
    <submittedName>
        <fullName evidence="2">Uncharacterized protein</fullName>
    </submittedName>
</protein>
<dbReference type="AlphaFoldDB" id="A0A6A5GGJ1"/>
<organism evidence="2 3">
    <name type="scientific">Caenorhabditis remanei</name>
    <name type="common">Caenorhabditis vulgaris</name>
    <dbReference type="NCBI Taxonomy" id="31234"/>
    <lineage>
        <taxon>Eukaryota</taxon>
        <taxon>Metazoa</taxon>
        <taxon>Ecdysozoa</taxon>
        <taxon>Nematoda</taxon>
        <taxon>Chromadorea</taxon>
        <taxon>Rhabditida</taxon>
        <taxon>Rhabditina</taxon>
        <taxon>Rhabditomorpha</taxon>
        <taxon>Rhabditoidea</taxon>
        <taxon>Rhabditidae</taxon>
        <taxon>Peloderinae</taxon>
        <taxon>Caenorhabditis</taxon>
    </lineage>
</organism>
<evidence type="ECO:0000256" key="1">
    <source>
        <dbReference type="SAM" id="MobiDB-lite"/>
    </source>
</evidence>
<dbReference type="CTD" id="9818043"/>
<dbReference type="KEGG" id="crq:GCK72_020431"/>